<proteinExistence type="predicted"/>
<keyword evidence="3" id="KW-1185">Reference proteome</keyword>
<dbReference type="PANTHER" id="PTHR37166:SF1">
    <property type="entry name" value="PROTEIN FLAG"/>
    <property type="match status" value="1"/>
</dbReference>
<feature type="region of interest" description="Disordered" evidence="1">
    <location>
        <begin position="35"/>
        <end position="65"/>
    </location>
</feature>
<accession>A0A847R493</accession>
<evidence type="ECO:0000256" key="1">
    <source>
        <dbReference type="SAM" id="MobiDB-lite"/>
    </source>
</evidence>
<keyword evidence="2" id="KW-0966">Cell projection</keyword>
<protein>
    <submittedName>
        <fullName evidence="2">Flagellar protein FlaG</fullName>
    </submittedName>
</protein>
<dbReference type="RefSeq" id="WP_168826894.1">
    <property type="nucleotide sequence ID" value="NZ_CP073013.1"/>
</dbReference>
<comment type="caution">
    <text evidence="2">The sequence shown here is derived from an EMBL/GenBank/DDBJ whole genome shotgun (WGS) entry which is preliminary data.</text>
</comment>
<dbReference type="InterPro" id="IPR005186">
    <property type="entry name" value="FlaG"/>
</dbReference>
<dbReference type="Gene3D" id="3.30.160.170">
    <property type="entry name" value="FlaG-like"/>
    <property type="match status" value="1"/>
</dbReference>
<feature type="compositionally biased region" description="Polar residues" evidence="1">
    <location>
        <begin position="35"/>
        <end position="45"/>
    </location>
</feature>
<dbReference type="InterPro" id="IPR035924">
    <property type="entry name" value="FlaG-like_sf"/>
</dbReference>
<dbReference type="Proteomes" id="UP000586067">
    <property type="component" value="Unassembled WGS sequence"/>
</dbReference>
<dbReference type="AlphaFoldDB" id="A0A847R493"/>
<dbReference type="Pfam" id="PF03646">
    <property type="entry name" value="FlaG"/>
    <property type="match status" value="1"/>
</dbReference>
<gene>
    <name evidence="2" type="ORF">HGG82_14430</name>
</gene>
<dbReference type="EMBL" id="JABAEK010000019">
    <property type="protein sequence ID" value="NLQ18801.1"/>
    <property type="molecule type" value="Genomic_DNA"/>
</dbReference>
<dbReference type="PANTHER" id="PTHR37166">
    <property type="entry name" value="PROTEIN FLAG"/>
    <property type="match status" value="1"/>
</dbReference>
<name>A0A847R493_9GAMM</name>
<keyword evidence="2" id="KW-0282">Flagellum</keyword>
<evidence type="ECO:0000313" key="3">
    <source>
        <dbReference type="Proteomes" id="UP000586067"/>
    </source>
</evidence>
<organism evidence="2 3">
    <name type="scientific">Marinomonas profundi</name>
    <dbReference type="NCBI Taxonomy" id="2726122"/>
    <lineage>
        <taxon>Bacteria</taxon>
        <taxon>Pseudomonadati</taxon>
        <taxon>Pseudomonadota</taxon>
        <taxon>Gammaproteobacteria</taxon>
        <taxon>Oceanospirillales</taxon>
        <taxon>Oceanospirillaceae</taxon>
        <taxon>Marinomonas</taxon>
    </lineage>
</organism>
<dbReference type="SUPFAM" id="SSF160214">
    <property type="entry name" value="FlaG-like"/>
    <property type="match status" value="1"/>
</dbReference>
<sequence>MSINVSDFSKQGIPYSLRPNEQRAAEDFAALRQSNAKVVQNTADSNKADRDNNPSHFSNLSAPVEPNDLKAMNKKLSQLNVHLTFEMTEDRAQNIVKVLDQSTGDVVRQIPTEEFLKMSERIDAIMSQLSDIKGTLVNSEV</sequence>
<keyword evidence="2" id="KW-0969">Cilium</keyword>
<evidence type="ECO:0000313" key="2">
    <source>
        <dbReference type="EMBL" id="NLQ18801.1"/>
    </source>
</evidence>
<reference evidence="2 3" key="1">
    <citation type="submission" date="2020-04" db="EMBL/GenBank/DDBJ databases">
        <title>Marinomonas sp. M1K-6 isolated from the deep seawater of the Mariana Trench.</title>
        <authorList>
            <person name="Li Y."/>
        </authorList>
    </citation>
    <scope>NUCLEOTIDE SEQUENCE [LARGE SCALE GENOMIC DNA]</scope>
    <source>
        <strain evidence="2 3">M1K-6</strain>
    </source>
</reference>